<evidence type="ECO:0000313" key="4">
    <source>
        <dbReference type="Proteomes" id="UP000054321"/>
    </source>
</evidence>
<dbReference type="EMBL" id="KN832870">
    <property type="protein sequence ID" value="KIN08541.1"/>
    <property type="molecule type" value="Genomic_DNA"/>
</dbReference>
<evidence type="ECO:0000256" key="2">
    <source>
        <dbReference type="SAM" id="Phobius"/>
    </source>
</evidence>
<protein>
    <submittedName>
        <fullName evidence="3">Uncharacterized protein</fullName>
    </submittedName>
</protein>
<accession>A0A0C3HJY0</accession>
<keyword evidence="2" id="KW-0472">Membrane</keyword>
<reference evidence="3 4" key="1">
    <citation type="submission" date="2014-04" db="EMBL/GenBank/DDBJ databases">
        <authorList>
            <consortium name="DOE Joint Genome Institute"/>
            <person name="Kuo A."/>
            <person name="Martino E."/>
            <person name="Perotto S."/>
            <person name="Kohler A."/>
            <person name="Nagy L.G."/>
            <person name="Floudas D."/>
            <person name="Copeland A."/>
            <person name="Barry K.W."/>
            <person name="Cichocki N."/>
            <person name="Veneault-Fourrey C."/>
            <person name="LaButti K."/>
            <person name="Lindquist E.A."/>
            <person name="Lipzen A."/>
            <person name="Lundell T."/>
            <person name="Morin E."/>
            <person name="Murat C."/>
            <person name="Sun H."/>
            <person name="Tunlid A."/>
            <person name="Henrissat B."/>
            <person name="Grigoriev I.V."/>
            <person name="Hibbett D.S."/>
            <person name="Martin F."/>
            <person name="Nordberg H.P."/>
            <person name="Cantor M.N."/>
            <person name="Hua S.X."/>
        </authorList>
    </citation>
    <scope>NUCLEOTIDE SEQUENCE [LARGE SCALE GENOMIC DNA]</scope>
    <source>
        <strain evidence="3 4">Zn</strain>
    </source>
</reference>
<feature type="transmembrane region" description="Helical" evidence="2">
    <location>
        <begin position="21"/>
        <end position="47"/>
    </location>
</feature>
<feature type="region of interest" description="Disordered" evidence="1">
    <location>
        <begin position="80"/>
        <end position="101"/>
    </location>
</feature>
<dbReference type="HOGENOM" id="CLU_2292467_0_0_1"/>
<keyword evidence="2" id="KW-1133">Transmembrane helix</keyword>
<evidence type="ECO:0000313" key="3">
    <source>
        <dbReference type="EMBL" id="KIN08541.1"/>
    </source>
</evidence>
<proteinExistence type="predicted"/>
<reference evidence="4" key="2">
    <citation type="submission" date="2015-01" db="EMBL/GenBank/DDBJ databases">
        <title>Evolutionary Origins and Diversification of the Mycorrhizal Mutualists.</title>
        <authorList>
            <consortium name="DOE Joint Genome Institute"/>
            <consortium name="Mycorrhizal Genomics Consortium"/>
            <person name="Kohler A."/>
            <person name="Kuo A."/>
            <person name="Nagy L.G."/>
            <person name="Floudas D."/>
            <person name="Copeland A."/>
            <person name="Barry K.W."/>
            <person name="Cichocki N."/>
            <person name="Veneault-Fourrey C."/>
            <person name="LaButti K."/>
            <person name="Lindquist E.A."/>
            <person name="Lipzen A."/>
            <person name="Lundell T."/>
            <person name="Morin E."/>
            <person name="Murat C."/>
            <person name="Riley R."/>
            <person name="Ohm R."/>
            <person name="Sun H."/>
            <person name="Tunlid A."/>
            <person name="Henrissat B."/>
            <person name="Grigoriev I.V."/>
            <person name="Hibbett D.S."/>
            <person name="Martin F."/>
        </authorList>
    </citation>
    <scope>NUCLEOTIDE SEQUENCE [LARGE SCALE GENOMIC DNA]</scope>
    <source>
        <strain evidence="4">Zn</strain>
    </source>
</reference>
<keyword evidence="4" id="KW-1185">Reference proteome</keyword>
<dbReference type="Proteomes" id="UP000054321">
    <property type="component" value="Unassembled WGS sequence"/>
</dbReference>
<name>A0A0C3HJY0_OIDMZ</name>
<dbReference type="AlphaFoldDB" id="A0A0C3HJY0"/>
<sequence>MPRDTGTAQRRSGYEWPLAIIFLYLWQIIVVVIAEYLLIGGLIFFGFKTCHQLQPEDMLNRSCRPGVILKIRSRKAEIRDEERPLLDEDRPREPPAHPGIL</sequence>
<feature type="compositionally biased region" description="Basic and acidic residues" evidence="1">
    <location>
        <begin position="80"/>
        <end position="95"/>
    </location>
</feature>
<organism evidence="3 4">
    <name type="scientific">Oidiodendron maius (strain Zn)</name>
    <dbReference type="NCBI Taxonomy" id="913774"/>
    <lineage>
        <taxon>Eukaryota</taxon>
        <taxon>Fungi</taxon>
        <taxon>Dikarya</taxon>
        <taxon>Ascomycota</taxon>
        <taxon>Pezizomycotina</taxon>
        <taxon>Leotiomycetes</taxon>
        <taxon>Leotiomycetes incertae sedis</taxon>
        <taxon>Myxotrichaceae</taxon>
        <taxon>Oidiodendron</taxon>
    </lineage>
</organism>
<keyword evidence="2" id="KW-0812">Transmembrane</keyword>
<evidence type="ECO:0000256" key="1">
    <source>
        <dbReference type="SAM" id="MobiDB-lite"/>
    </source>
</evidence>
<gene>
    <name evidence="3" type="ORF">OIDMADRAFT_140907</name>
</gene>
<dbReference type="InParanoid" id="A0A0C3HJY0"/>